<protein>
    <submittedName>
        <fullName evidence="3">IcmP</fullName>
    </submittedName>
</protein>
<dbReference type="RefSeq" id="WP_011996542.1">
    <property type="nucleotide sequence ID" value="NC_009727.1"/>
</dbReference>
<dbReference type="KEGG" id="cbd:CBUD_0365"/>
<feature type="transmembrane region" description="Helical" evidence="1">
    <location>
        <begin position="12"/>
        <end position="32"/>
    </location>
</feature>
<proteinExistence type="predicted"/>
<name>A9KDL4_COXBN</name>
<feature type="transmembrane region" description="Helical" evidence="1">
    <location>
        <begin position="106"/>
        <end position="124"/>
    </location>
</feature>
<dbReference type="InterPro" id="IPR049921">
    <property type="entry name" value="DotM-like"/>
</dbReference>
<dbReference type="HOGENOM" id="CLU_733164_0_0_6"/>
<evidence type="ECO:0000259" key="2">
    <source>
        <dbReference type="Pfam" id="PF23127"/>
    </source>
</evidence>
<evidence type="ECO:0000313" key="4">
    <source>
        <dbReference type="Proteomes" id="UP000008555"/>
    </source>
</evidence>
<evidence type="ECO:0000313" key="3">
    <source>
        <dbReference type="EMBL" id="ABS77539.1"/>
    </source>
</evidence>
<accession>A9KDL4</accession>
<dbReference type="AlphaFoldDB" id="A9KDL4"/>
<dbReference type="NCBIfam" id="NF033890">
    <property type="entry name" value="DotM_IcmP_IVB"/>
    <property type="match status" value="1"/>
</dbReference>
<keyword evidence="1" id="KW-1133">Transmembrane helix</keyword>
<keyword evidence="1" id="KW-0812">Transmembrane</keyword>
<dbReference type="EMBL" id="CP000733">
    <property type="protein sequence ID" value="ABS77539.1"/>
    <property type="molecule type" value="Genomic_DNA"/>
</dbReference>
<organism evidence="3 4">
    <name type="scientific">Coxiella burnetii (strain Dugway 5J108-111)</name>
    <dbReference type="NCBI Taxonomy" id="434922"/>
    <lineage>
        <taxon>Bacteria</taxon>
        <taxon>Pseudomonadati</taxon>
        <taxon>Pseudomonadota</taxon>
        <taxon>Gammaproteobacteria</taxon>
        <taxon>Legionellales</taxon>
        <taxon>Coxiellaceae</taxon>
        <taxon>Coxiella</taxon>
    </lineage>
</organism>
<sequence length="387" mass="44427">MYPAQQNATDQTANFFWLLVLLTLGVLVFWWLERSYIVSAIFFVRHYEIDLIKGVLDGFNVGLGWLNLTPIDDHKLAFWQHFMATANKKEVTFPQVGALSTDVGLWVRYPVILILLGLASWMLFRNRSARFQRTHTMDSLKKSEVENWPQITPVLSLNLLKTDLDKGPWAMAKLPLNFCKEHNLLDITIGENDKKVWTVKPGPAERLFVLQMGPLWKGVEALPIHVKALLIVFVARGHRDHKVAEDLLVQIAQSALHGRLNFSGVEELLTKYKDSKIIKWLESRHAYVGTLMASLLEIARIEGVLATAEFLWLKPVDRRLWYMLNSVGRQTAVVEVAGLFAHWRAEKRLERPLRTPMVKEAVTALEKDITTVLYISEEERWHTSRAA</sequence>
<dbReference type="Proteomes" id="UP000008555">
    <property type="component" value="Chromosome"/>
</dbReference>
<dbReference type="InterPro" id="IPR056464">
    <property type="entry name" value="DotM_C"/>
</dbReference>
<reference evidence="3 4" key="1">
    <citation type="journal article" date="2009" name="Infect. Immun.">
        <title>Comparative genomics reveal extensive transposon-mediated genomic plasticity and diversity among potential effector proteins within the genus Coxiella.</title>
        <authorList>
            <person name="Beare P.A."/>
            <person name="Unsworth N."/>
            <person name="Andoh M."/>
            <person name="Voth D.E."/>
            <person name="Omsland A."/>
            <person name="Gilk S.D."/>
            <person name="Williams K.P."/>
            <person name="Sobral B.W."/>
            <person name="Kupko J.J.III."/>
            <person name="Porcella S.F."/>
            <person name="Samuel J.E."/>
            <person name="Heinzen R.A."/>
        </authorList>
    </citation>
    <scope>NUCLEOTIDE SEQUENCE [LARGE SCALE GENOMIC DNA]</scope>
    <source>
        <strain evidence="3 4">Dugway 5J108-111</strain>
    </source>
</reference>
<feature type="domain" description="DotM C-terminal cytoplasmic" evidence="2">
    <location>
        <begin position="204"/>
        <end position="367"/>
    </location>
</feature>
<evidence type="ECO:0000256" key="1">
    <source>
        <dbReference type="SAM" id="Phobius"/>
    </source>
</evidence>
<gene>
    <name evidence="3" type="primary">icmP</name>
    <name evidence="3" type="ordered locus">CBUD_0365</name>
</gene>
<dbReference type="Pfam" id="PF23127">
    <property type="entry name" value="DotM_C"/>
    <property type="match status" value="1"/>
</dbReference>
<keyword evidence="1" id="KW-0472">Membrane</keyword>